<organism evidence="6 7">
    <name type="scientific">Thermomicrobium roseum (strain ATCC 27502 / DSM 5159 / P-2)</name>
    <dbReference type="NCBI Taxonomy" id="309801"/>
    <lineage>
        <taxon>Bacteria</taxon>
        <taxon>Pseudomonadati</taxon>
        <taxon>Thermomicrobiota</taxon>
        <taxon>Thermomicrobia</taxon>
        <taxon>Thermomicrobiales</taxon>
        <taxon>Thermomicrobiaceae</taxon>
        <taxon>Thermomicrobium</taxon>
    </lineage>
</organism>
<dbReference type="Gene3D" id="3.20.20.30">
    <property type="entry name" value="Luciferase-like domain"/>
    <property type="match status" value="1"/>
</dbReference>
<dbReference type="KEGG" id="tro:trd_0462"/>
<evidence type="ECO:0000313" key="7">
    <source>
        <dbReference type="Proteomes" id="UP000000447"/>
    </source>
</evidence>
<evidence type="ECO:0000256" key="3">
    <source>
        <dbReference type="ARBA" id="ARBA00023002"/>
    </source>
</evidence>
<gene>
    <name evidence="6" type="ordered locus">trd_0462</name>
</gene>
<dbReference type="Pfam" id="PF00296">
    <property type="entry name" value="Bac_luciferase"/>
    <property type="match status" value="1"/>
</dbReference>
<dbReference type="Proteomes" id="UP000000447">
    <property type="component" value="Chromosome"/>
</dbReference>
<keyword evidence="1" id="KW-0285">Flavoprotein</keyword>
<evidence type="ECO:0000256" key="4">
    <source>
        <dbReference type="ARBA" id="ARBA00023033"/>
    </source>
</evidence>
<dbReference type="GO" id="GO:0008726">
    <property type="term" value="F:alkanesulfonate monooxygenase activity"/>
    <property type="evidence" value="ECO:0007669"/>
    <property type="project" value="TreeGrafter"/>
</dbReference>
<name>B9KYB7_THERP</name>
<keyword evidence="3" id="KW-0560">Oxidoreductase</keyword>
<dbReference type="AlphaFoldDB" id="B9KYB7"/>
<dbReference type="PANTHER" id="PTHR42847">
    <property type="entry name" value="ALKANESULFONATE MONOOXYGENASE"/>
    <property type="match status" value="1"/>
</dbReference>
<dbReference type="InterPro" id="IPR011251">
    <property type="entry name" value="Luciferase-like_dom"/>
</dbReference>
<accession>B9KYB7</accession>
<keyword evidence="7" id="KW-1185">Reference proteome</keyword>
<dbReference type="NCBIfam" id="TIGR03560">
    <property type="entry name" value="F420_Rv1855c"/>
    <property type="match status" value="1"/>
</dbReference>
<evidence type="ECO:0000256" key="2">
    <source>
        <dbReference type="ARBA" id="ARBA00022643"/>
    </source>
</evidence>
<feature type="domain" description="Luciferase-like" evidence="5">
    <location>
        <begin position="13"/>
        <end position="292"/>
    </location>
</feature>
<evidence type="ECO:0000313" key="6">
    <source>
        <dbReference type="EMBL" id="ACM06124.1"/>
    </source>
</evidence>
<dbReference type="eggNOG" id="COG2141">
    <property type="taxonomic scope" value="Bacteria"/>
</dbReference>
<evidence type="ECO:0000259" key="5">
    <source>
        <dbReference type="Pfam" id="PF00296"/>
    </source>
</evidence>
<dbReference type="OrthoDB" id="143323at2"/>
<dbReference type="InterPro" id="IPR036661">
    <property type="entry name" value="Luciferase-like_sf"/>
</dbReference>
<evidence type="ECO:0000256" key="1">
    <source>
        <dbReference type="ARBA" id="ARBA00022630"/>
    </source>
</evidence>
<dbReference type="GO" id="GO:0046306">
    <property type="term" value="P:alkanesulfonate catabolic process"/>
    <property type="evidence" value="ECO:0007669"/>
    <property type="project" value="TreeGrafter"/>
</dbReference>
<dbReference type="STRING" id="309801.trd_0462"/>
<keyword evidence="2" id="KW-0288">FMN</keyword>
<dbReference type="HOGENOM" id="CLU_027853_6_2_0"/>
<dbReference type="EMBL" id="CP001275">
    <property type="protein sequence ID" value="ACM06124.1"/>
    <property type="molecule type" value="Genomic_DNA"/>
</dbReference>
<dbReference type="SUPFAM" id="SSF51679">
    <property type="entry name" value="Bacterial luciferase-like"/>
    <property type="match status" value="1"/>
</dbReference>
<dbReference type="PANTHER" id="PTHR42847:SF4">
    <property type="entry name" value="ALKANESULFONATE MONOOXYGENASE-RELATED"/>
    <property type="match status" value="1"/>
</dbReference>
<dbReference type="InterPro" id="IPR019952">
    <property type="entry name" value="F420_OxRdatse_Rv1855c_pred"/>
</dbReference>
<proteinExistence type="predicted"/>
<dbReference type="InterPro" id="IPR050172">
    <property type="entry name" value="SsuD_RutA_monooxygenase"/>
</dbReference>
<protein>
    <submittedName>
        <fullName evidence="6">Putative oxidoreductase</fullName>
    </submittedName>
</protein>
<keyword evidence="4" id="KW-0503">Monooxygenase</keyword>
<dbReference type="RefSeq" id="WP_012641867.1">
    <property type="nucleotide sequence ID" value="NC_011959.1"/>
</dbReference>
<reference evidence="6 7" key="1">
    <citation type="journal article" date="2009" name="PLoS ONE">
        <title>Complete genome sequence of the aerobic CO-oxidizing thermophile Thermomicrobium roseum.</title>
        <authorList>
            <person name="Wu D."/>
            <person name="Raymond J."/>
            <person name="Wu M."/>
            <person name="Chatterji S."/>
            <person name="Ren Q."/>
            <person name="Graham J.E."/>
            <person name="Bryant D.A."/>
            <person name="Robb F."/>
            <person name="Colman A."/>
            <person name="Tallon L.J."/>
            <person name="Badger J.H."/>
            <person name="Madupu R."/>
            <person name="Ward N.L."/>
            <person name="Eisen J.A."/>
        </authorList>
    </citation>
    <scope>NUCLEOTIDE SEQUENCE [LARGE SCALE GENOMIC DNA]</scope>
    <source>
        <strain evidence="7">ATCC 27502 / DSM 5159 / P-2</strain>
    </source>
</reference>
<sequence>MRIGLMIEGQEDVTWERWLRGIELAERLGFESLWRSDHLFSVLGVPERETLALWPSLTVVALRTQCITFGQLVSPVSFRHPVELAQHAVALDHASGGRYVLGIGAGWYEREHQAFGFPLLSVRERMDRLAEALEVIQLLWTGEEVSYEGQYFRLECAQLRPRPQRGDRVPIVIGGRGEQRTLRLAARFADEWNVTNVDLDDHRRKIGLLREYCREQGRDPDSIVCSWMVAHIIGRDQTELFERARRLAAWFPQWGDWPPEAILAEARRRNWLVGKPEEVVEQIRARARIGVQRIMLQTFDLDDTDALALFASEIVPAVADAA</sequence>